<keyword evidence="4" id="KW-1185">Reference proteome</keyword>
<dbReference type="SMART" id="SM00320">
    <property type="entry name" value="WD40"/>
    <property type="match status" value="3"/>
</dbReference>
<dbReference type="InterPro" id="IPR001680">
    <property type="entry name" value="WD40_rpt"/>
</dbReference>
<dbReference type="PANTHER" id="PTHR19857:SF8">
    <property type="entry name" value="ANGIO-ASSOCIATED MIGRATORY CELL PROTEIN"/>
    <property type="match status" value="1"/>
</dbReference>
<dbReference type="InterPro" id="IPR015943">
    <property type="entry name" value="WD40/YVTN_repeat-like_dom_sf"/>
</dbReference>
<keyword evidence="1" id="KW-0853">WD repeat</keyword>
<dbReference type="SUPFAM" id="SSF52540">
    <property type="entry name" value="P-loop containing nucleoside triphosphate hydrolases"/>
    <property type="match status" value="1"/>
</dbReference>
<evidence type="ECO:0000256" key="1">
    <source>
        <dbReference type="ARBA" id="ARBA00022574"/>
    </source>
</evidence>
<proteinExistence type="predicted"/>
<dbReference type="STRING" id="246199.CUS_4387"/>
<protein>
    <submittedName>
        <fullName evidence="3">WD domain, G-beta repeat protein</fullName>
    </submittedName>
</protein>
<dbReference type="Proteomes" id="UP000004259">
    <property type="component" value="Unassembled WGS sequence"/>
</dbReference>
<dbReference type="eggNOG" id="COG5635">
    <property type="taxonomic scope" value="Bacteria"/>
</dbReference>
<dbReference type="Gene3D" id="3.40.50.300">
    <property type="entry name" value="P-loop containing nucleotide triphosphate hydrolases"/>
    <property type="match status" value="1"/>
</dbReference>
<dbReference type="SUPFAM" id="SSF50978">
    <property type="entry name" value="WD40 repeat-like"/>
    <property type="match status" value="2"/>
</dbReference>
<sequence length="1235" mass="141625">MSGILIVNKTELLFKARLYAEKLFIKIEDYGRFKSYSETYKNPIRNILDTIIRDNKQLSLEENVFPSNKDDKIVDWSHSISLCGKGGTGKTHQFLNLIREILYGKNEDGELKYSNIVPFYIELNDINNLERISDNVILDELSRNLDIEEELVKQLLKAANKQVIIFADGMNEVNNREKRNAIARSICNIRAEFGARIILSSREDHSYVFNNLGRGLDQVFEKVEISNLSEEQINHYLEGEDISVRYRDISPLTRNLLLTAQGLSMYAELIKEKPDRILEFKTLGSLLQSYCDWIMQVTRYDTSEDLSFENVLSYIAYHLVLKGDFQIYDKELQELLSEINQDLQVDGDKISKIFVKHKDKDDTGIKEDEYEFTHQNFRDYYAALFLAKKIIIINEDNVLVILKKYFQNDNVTSNDEILSLCSDFSNAETIQRVINILKSKKNSDYSYSLSVFIRVYALMNQNNISSIDLDSLDLTNVSLSNYKLYSYNTNASIKLNNTKISEDTFLQNGLQTASSTICKYKLDNKDYICAFSASNALIYDIENNSWECIRNLPSEGWVNCCCVTMINKQTYILLGCRKNTISVFNPKSKTKERKIDFDSTNSSDIESIYTTVGSDGQQFIIASNACGEVFIIDKTDLFSEKESKIINSFDKNRIHDLKGDYKSSGLSLTSRLTMSNDYLYLCFGNEILRCKKPINQERGFESFKEFSNGTIIKDIMYSEGKLFINLGSEITLVDCNDIDADVDTFKLEPEKGLHHFTKFSNSDEAGKVIVGVCTINNDYSNISNFYKISQEYDPIEEQFRVFGAPINGLQTLATYTGVYFTLPRSNEVKLATVSDDRSVQIITPDSEDTETIIHKGSYDGIHYVDVIKENEILLAQYDGSVSHWKRNKNGVWRCINVFTIHKDWVWKVQHYFNDNVLCFISCSYDGTLKTTNTNTGDAETLLNLSLSYSTHPILDFELIFDNNNLKAIWSITDKNVYLWNSDDKTIKDFNGLSDNVLNKLSFRSISITNGNPFLAVNTQNLNDEAQCYIAEIENDTLKISVNLPKECGFIRCLKTVRVNDKELIIVGGNKNKIPYLEIYENKDNRFSLLDLIPAPSPDGIQISDFAEINDFILTDPEIKNESDVLDLYVAYKNNTIAKFFVSIKKNKATLTYERKIVLDSQPLAINIRDSQVLVGKLNGELAIFDNSLKKIFKIKTYANLDTCVKVNLTKSYFGCDDNKKRFIDHFKGYFEFDHE</sequence>
<evidence type="ECO:0000313" key="4">
    <source>
        <dbReference type="Proteomes" id="UP000004259"/>
    </source>
</evidence>
<gene>
    <name evidence="3" type="ORF">CUS_4387</name>
</gene>
<evidence type="ECO:0000313" key="3">
    <source>
        <dbReference type="EMBL" id="EGC04710.1"/>
    </source>
</evidence>
<comment type="caution">
    <text evidence="3">The sequence shown here is derived from an EMBL/GenBank/DDBJ whole genome shotgun (WGS) entry which is preliminary data.</text>
</comment>
<evidence type="ECO:0000256" key="2">
    <source>
        <dbReference type="ARBA" id="ARBA00022737"/>
    </source>
</evidence>
<keyword evidence="2" id="KW-0677">Repeat</keyword>
<dbReference type="PANTHER" id="PTHR19857">
    <property type="entry name" value="MITOCHONDRIAL DIVISION PROTEIN 1-RELATED"/>
    <property type="match status" value="1"/>
</dbReference>
<dbReference type="InterPro" id="IPR027417">
    <property type="entry name" value="P-loop_NTPase"/>
</dbReference>
<dbReference type="EMBL" id="ADKM02000015">
    <property type="protein sequence ID" value="EGC04710.1"/>
    <property type="molecule type" value="Genomic_DNA"/>
</dbReference>
<dbReference type="AlphaFoldDB" id="E9S7N4"/>
<accession>E9S7N4</accession>
<dbReference type="InterPro" id="IPR036322">
    <property type="entry name" value="WD40_repeat_dom_sf"/>
</dbReference>
<organism evidence="3 4">
    <name type="scientific">Ruminococcus albus 8</name>
    <dbReference type="NCBI Taxonomy" id="246199"/>
    <lineage>
        <taxon>Bacteria</taxon>
        <taxon>Bacillati</taxon>
        <taxon>Bacillota</taxon>
        <taxon>Clostridia</taxon>
        <taxon>Eubacteriales</taxon>
        <taxon>Oscillospiraceae</taxon>
        <taxon>Ruminococcus</taxon>
    </lineage>
</organism>
<dbReference type="InterPro" id="IPR051179">
    <property type="entry name" value="WD_repeat_multifunction"/>
</dbReference>
<dbReference type="RefSeq" id="WP_002846937.1">
    <property type="nucleotide sequence ID" value="NZ_ADKM02000015.1"/>
</dbReference>
<dbReference type="Gene3D" id="2.130.10.10">
    <property type="entry name" value="YVTN repeat-like/Quinoprotein amine dehydrogenase"/>
    <property type="match status" value="2"/>
</dbReference>
<dbReference type="OrthoDB" id="3034244at2"/>
<reference evidence="3 4" key="1">
    <citation type="submission" date="2011-02" db="EMBL/GenBank/DDBJ databases">
        <authorList>
            <person name="Nelson K.E."/>
            <person name="Sutton G."/>
            <person name="Torralba M."/>
            <person name="Durkin S."/>
            <person name="Harkins D."/>
            <person name="Montgomery R."/>
            <person name="Ziemer C."/>
            <person name="Klaassens E."/>
            <person name="Ocuiv P."/>
            <person name="Morrison M."/>
        </authorList>
    </citation>
    <scope>NUCLEOTIDE SEQUENCE [LARGE SCALE GENOMIC DNA]</scope>
    <source>
        <strain evidence="3 4">8</strain>
    </source>
</reference>
<name>E9S7N4_RUMAL</name>